<accession>A0ABQ4SML6</accession>
<organism evidence="1 2">
    <name type="scientific">Methylobacterium isbiliense</name>
    <dbReference type="NCBI Taxonomy" id="315478"/>
    <lineage>
        <taxon>Bacteria</taxon>
        <taxon>Pseudomonadati</taxon>
        <taxon>Pseudomonadota</taxon>
        <taxon>Alphaproteobacteria</taxon>
        <taxon>Hyphomicrobiales</taxon>
        <taxon>Methylobacteriaceae</taxon>
        <taxon>Methylobacterium</taxon>
    </lineage>
</organism>
<dbReference type="Proteomes" id="UP001055153">
    <property type="component" value="Unassembled WGS sequence"/>
</dbReference>
<name>A0ABQ4SML6_9HYPH</name>
<reference evidence="1" key="1">
    <citation type="journal article" date="2021" name="Front. Microbiol.">
        <title>Comprehensive Comparative Genomics and Phenotyping of Methylobacterium Species.</title>
        <authorList>
            <person name="Alessa O."/>
            <person name="Ogura Y."/>
            <person name="Fujitani Y."/>
            <person name="Takami H."/>
            <person name="Hayashi T."/>
            <person name="Sahin N."/>
            <person name="Tani A."/>
        </authorList>
    </citation>
    <scope>NUCLEOTIDE SEQUENCE</scope>
    <source>
        <strain evidence="1">DSM 17168</strain>
    </source>
</reference>
<dbReference type="EMBL" id="BPQQ01000088">
    <property type="protein sequence ID" value="GJE03760.1"/>
    <property type="molecule type" value="Genomic_DNA"/>
</dbReference>
<evidence type="ECO:0008006" key="3">
    <source>
        <dbReference type="Google" id="ProtNLM"/>
    </source>
</evidence>
<sequence>MPGLIPGCDHVGAQGRVGRDVLGDPAHEADVPVDAGDREEGVADAAHRAVRGAQDPIPENQRLAATDPLQRSRRTLAVLRMEAGEPTCDVRHVLGGHAPDLREGGAEIVELPALQVDEPEHVGRMCGEAPEALLALAQGRLGPLALSDLKHSTGEFYGTAILERGSSVGGDPALDRVFNPDHAILDVVDAIPGRVGASGNGFLDLRPIVEMNGGQPHAVIDMGVRRQAPHGLEPRIPFQCARSRIPSVR</sequence>
<reference evidence="1" key="2">
    <citation type="submission" date="2021-08" db="EMBL/GenBank/DDBJ databases">
        <authorList>
            <person name="Tani A."/>
            <person name="Ola A."/>
            <person name="Ogura Y."/>
            <person name="Katsura K."/>
            <person name="Hayashi T."/>
        </authorList>
    </citation>
    <scope>NUCLEOTIDE SEQUENCE</scope>
    <source>
        <strain evidence="1">DSM 17168</strain>
    </source>
</reference>
<protein>
    <recommendedName>
        <fullName evidence="3">TonB-dependent receptor plug domain-containing protein</fullName>
    </recommendedName>
</protein>
<evidence type="ECO:0000313" key="1">
    <source>
        <dbReference type="EMBL" id="GJE03760.1"/>
    </source>
</evidence>
<evidence type="ECO:0000313" key="2">
    <source>
        <dbReference type="Proteomes" id="UP001055153"/>
    </source>
</evidence>
<proteinExistence type="predicted"/>
<comment type="caution">
    <text evidence="1">The sequence shown here is derived from an EMBL/GenBank/DDBJ whole genome shotgun (WGS) entry which is preliminary data.</text>
</comment>
<keyword evidence="2" id="KW-1185">Reference proteome</keyword>
<gene>
    <name evidence="1" type="ORF">GMJLKIPL_5717</name>
</gene>